<dbReference type="EMBL" id="CP002666">
    <property type="protein sequence ID" value="AEE46455.1"/>
    <property type="molecule type" value="Genomic_DNA"/>
</dbReference>
<keyword evidence="1" id="KW-1133">Transmembrane helix</keyword>
<dbReference type="eggNOG" id="COG0586">
    <property type="taxonomic scope" value="Bacteria"/>
</dbReference>
<evidence type="ECO:0000256" key="1">
    <source>
        <dbReference type="SAM" id="Phobius"/>
    </source>
</evidence>
<name>F4H2V6_CELFA</name>
<organism evidence="2 3">
    <name type="scientific">Cellulomonas fimi (strain ATCC 484 / DSM 20113 / JCM 1341 / CCUG 24087 / LMG 16345 / NBRC 15513 / NCIMB 8980 / NCTC 7547 / NRS-133)</name>
    <dbReference type="NCBI Taxonomy" id="590998"/>
    <lineage>
        <taxon>Bacteria</taxon>
        <taxon>Bacillati</taxon>
        <taxon>Actinomycetota</taxon>
        <taxon>Actinomycetes</taxon>
        <taxon>Micrococcales</taxon>
        <taxon>Cellulomonadaceae</taxon>
        <taxon>Cellulomonas</taxon>
    </lineage>
</organism>
<accession>F4H2V6</accession>
<protein>
    <submittedName>
        <fullName evidence="2">Membrane-associated protein</fullName>
    </submittedName>
</protein>
<keyword evidence="3" id="KW-1185">Reference proteome</keyword>
<gene>
    <name evidence="2" type="ordered locus">Celf_2328</name>
</gene>
<keyword evidence="1" id="KW-0812">Transmembrane</keyword>
<keyword evidence="1" id="KW-0472">Membrane</keyword>
<dbReference type="STRING" id="590998.Celf_2328"/>
<evidence type="ECO:0000313" key="2">
    <source>
        <dbReference type="EMBL" id="AEE46455.1"/>
    </source>
</evidence>
<reference evidence="2 3" key="1">
    <citation type="submission" date="2011-04" db="EMBL/GenBank/DDBJ databases">
        <title>Complete sequence of Cellulomonas fimi ATCC 484.</title>
        <authorList>
            <consortium name="US DOE Joint Genome Institute"/>
            <person name="Lucas S."/>
            <person name="Han J."/>
            <person name="Lapidus A."/>
            <person name="Cheng J.-F."/>
            <person name="Goodwin L."/>
            <person name="Pitluck S."/>
            <person name="Peters L."/>
            <person name="Chertkov O."/>
            <person name="Detter J.C."/>
            <person name="Han C."/>
            <person name="Tapia R."/>
            <person name="Land M."/>
            <person name="Hauser L."/>
            <person name="Kyrpides N."/>
            <person name="Ivanova N."/>
            <person name="Ovchinnikova G."/>
            <person name="Pagani I."/>
            <person name="Mead D."/>
            <person name="Brumm P."/>
            <person name="Woyke T."/>
        </authorList>
    </citation>
    <scope>NUCLEOTIDE SEQUENCE [LARGE SCALE GENOMIC DNA]</scope>
    <source>
        <strain evidence="3">ATCC 484 / DSM 20113 / JCM 1341 / NBRC 15513 / NCIMB 8980 / NCTC 7547</strain>
    </source>
</reference>
<dbReference type="AlphaFoldDB" id="F4H2V6"/>
<feature type="transmembrane region" description="Helical" evidence="1">
    <location>
        <begin position="6"/>
        <end position="29"/>
    </location>
</feature>
<sequence>MDGDPLSAYGLGGAPLGIAVAALFLIVMARSHATYWAGRGVTRGAQAVQRSERGFGWWRSAVQRLERWTDSPAAHHGMRLVQRWGPVAVTVAYLTVGVQTAVFASAGIVRMRYASFTIASVPGALAWAVIWATIGLGALWAAVRLFVASPGVLVALLLAVGAAGVVLARRRRRPTAPVPAATGTTDARDDA</sequence>
<dbReference type="HOGENOM" id="CLU_098209_1_0_11"/>
<feature type="transmembrane region" description="Helical" evidence="1">
    <location>
        <begin position="146"/>
        <end position="168"/>
    </location>
</feature>
<dbReference type="Proteomes" id="UP000008460">
    <property type="component" value="Chromosome"/>
</dbReference>
<feature type="transmembrane region" description="Helical" evidence="1">
    <location>
        <begin position="113"/>
        <end position="140"/>
    </location>
</feature>
<evidence type="ECO:0000313" key="3">
    <source>
        <dbReference type="Proteomes" id="UP000008460"/>
    </source>
</evidence>
<proteinExistence type="predicted"/>
<dbReference type="RefSeq" id="WP_013771481.1">
    <property type="nucleotide sequence ID" value="NC_015514.1"/>
</dbReference>
<dbReference type="KEGG" id="cfi:Celf_2328"/>